<dbReference type="eggNOG" id="COG0544">
    <property type="taxonomic scope" value="Bacteria"/>
</dbReference>
<dbReference type="InterPro" id="IPR036611">
    <property type="entry name" value="Trigger_fac_ribosome-bd_sf"/>
</dbReference>
<dbReference type="InterPro" id="IPR027304">
    <property type="entry name" value="Trigger_fact/SurA_dom_sf"/>
</dbReference>
<proteinExistence type="inferred from homology"/>
<dbReference type="PROSITE" id="PS50059">
    <property type="entry name" value="FKBP_PPIASE"/>
    <property type="match status" value="1"/>
</dbReference>
<dbReference type="GO" id="GO:0051301">
    <property type="term" value="P:cell division"/>
    <property type="evidence" value="ECO:0007669"/>
    <property type="project" value="UniProtKB-KW"/>
</dbReference>
<feature type="domain" description="PPIase FKBP-type" evidence="16">
    <location>
        <begin position="169"/>
        <end position="256"/>
    </location>
</feature>
<dbReference type="SUPFAM" id="SSF102735">
    <property type="entry name" value="Trigger factor ribosome-binding domain"/>
    <property type="match status" value="1"/>
</dbReference>
<dbReference type="Pfam" id="PF05697">
    <property type="entry name" value="Trigger_N"/>
    <property type="match status" value="1"/>
</dbReference>
<dbReference type="SUPFAM" id="SSF54534">
    <property type="entry name" value="FKBP-like"/>
    <property type="match status" value="1"/>
</dbReference>
<comment type="similarity">
    <text evidence="2 12 14">Belongs to the FKBP-type PPIase family. Tig subfamily.</text>
</comment>
<accession>K9YPJ9</accession>
<evidence type="ECO:0000259" key="16">
    <source>
        <dbReference type="PROSITE" id="PS50059"/>
    </source>
</evidence>
<keyword evidence="8 12" id="KW-0413">Isomerase</keyword>
<comment type="function">
    <text evidence="10 12">Involved in protein export. Acts as a chaperone by maintaining the newly synthesized protein in an open conformation. Functions as a peptidyl-prolyl cis-trans isomerase.</text>
</comment>
<dbReference type="InterPro" id="IPR001179">
    <property type="entry name" value="PPIase_FKBP_dom"/>
</dbReference>
<evidence type="ECO:0000256" key="6">
    <source>
        <dbReference type="ARBA" id="ARBA00023110"/>
    </source>
</evidence>
<dbReference type="InterPro" id="IPR037041">
    <property type="entry name" value="Trigger_fac_C_sf"/>
</dbReference>
<dbReference type="FunFam" id="3.30.70.1050:FF:000004">
    <property type="entry name" value="Trigger factor"/>
    <property type="match status" value="1"/>
</dbReference>
<dbReference type="HOGENOM" id="CLU_033058_3_1_3"/>
<evidence type="ECO:0000256" key="14">
    <source>
        <dbReference type="RuleBase" id="RU003914"/>
    </source>
</evidence>
<dbReference type="Proteomes" id="UP000010483">
    <property type="component" value="Chromosome"/>
</dbReference>
<dbReference type="KEGG" id="csn:Cyast_2854"/>
<keyword evidence="5 12" id="KW-0132">Cell division</keyword>
<dbReference type="GO" id="GO:0043022">
    <property type="term" value="F:ribosome binding"/>
    <property type="evidence" value="ECO:0007669"/>
    <property type="project" value="TreeGrafter"/>
</dbReference>
<dbReference type="InterPro" id="IPR005215">
    <property type="entry name" value="Trig_fac"/>
</dbReference>
<dbReference type="Gene3D" id="3.30.70.1050">
    <property type="entry name" value="Trigger factor ribosome-binding domain"/>
    <property type="match status" value="1"/>
</dbReference>
<dbReference type="GO" id="GO:0003755">
    <property type="term" value="F:peptidyl-prolyl cis-trans isomerase activity"/>
    <property type="evidence" value="ECO:0007669"/>
    <property type="project" value="UniProtKB-UniRule"/>
</dbReference>
<dbReference type="PANTHER" id="PTHR30560:SF3">
    <property type="entry name" value="TRIGGER FACTOR-LIKE PROTEIN TIG, CHLOROPLASTIC"/>
    <property type="match status" value="1"/>
</dbReference>
<evidence type="ECO:0000256" key="2">
    <source>
        <dbReference type="ARBA" id="ARBA00005464"/>
    </source>
</evidence>
<dbReference type="GO" id="GO:0005737">
    <property type="term" value="C:cytoplasm"/>
    <property type="evidence" value="ECO:0007669"/>
    <property type="project" value="UniProtKB-SubCell"/>
</dbReference>
<dbReference type="HAMAP" id="MF_00303">
    <property type="entry name" value="Trigger_factor_Tig"/>
    <property type="match status" value="1"/>
</dbReference>
<sequence>MKITQEKLPASQIGLEIEIPAETSKKTYEKVITQIARTTNIPGFRQGKVPRPILLQRLGHDRIKAAVLEELIQDSLKLVIEQESINSLGNYSLRSEFEELVSNYQPGNAVVFKAAVDVPPEVTLGQYQGLKVQAEEIKYDPSAVDNLIEEQRQRLATLVPVEGRAAQMGDMAIVDFEGRKPAENEGEEGELIEGTKADEFQVELAEGKFIPGFVEGIVGMNIDDSKTLDLTFPEDYPQKDLANQPVIFSITLKDLKEKELPEVDDEFVKEVSEFETVAELRESLEKQYQEKAENDTKLNVQQALVDELLKHTTIEIPETMMEEEVQNLLMQTANEIQRMGVDLNQFFTREMVGRMRETARPEASKNLHTNLIIEKIAEQESITLTDEEVNEKIAEVTKDLNSSEIDENKLQKFVRNDLLSDKVLTFLQEKNEVELVPEGTLTTDEEEVTEAETAEVTAE</sequence>
<dbReference type="InterPro" id="IPR008881">
    <property type="entry name" value="Trigger_fac_ribosome-bd_bac"/>
</dbReference>
<comment type="domain">
    <text evidence="12">Consists of 3 domains; the N-terminus binds the ribosome, the middle domain has PPIase activity, while the C-terminus has intrinsic chaperone activity on its own.</text>
</comment>
<protein>
    <recommendedName>
        <fullName evidence="4 12">Trigger factor</fullName>
        <shortName evidence="12">TF</shortName>
        <ecNumber evidence="3 12">5.2.1.8</ecNumber>
    </recommendedName>
    <alternativeName>
        <fullName evidence="11 12">PPIase</fullName>
    </alternativeName>
</protein>
<dbReference type="Pfam" id="PF00254">
    <property type="entry name" value="FKBP_C"/>
    <property type="match status" value="1"/>
</dbReference>
<evidence type="ECO:0000256" key="10">
    <source>
        <dbReference type="ARBA" id="ARBA00024849"/>
    </source>
</evidence>
<feature type="compositionally biased region" description="Acidic residues" evidence="15">
    <location>
        <begin position="443"/>
        <end position="459"/>
    </location>
</feature>
<evidence type="ECO:0000313" key="17">
    <source>
        <dbReference type="EMBL" id="AFZ48794.1"/>
    </source>
</evidence>
<dbReference type="PIRSF" id="PIRSF003095">
    <property type="entry name" value="Trigger_factor"/>
    <property type="match status" value="1"/>
</dbReference>
<evidence type="ECO:0000256" key="7">
    <source>
        <dbReference type="ARBA" id="ARBA00023186"/>
    </source>
</evidence>
<dbReference type="GO" id="GO:0044183">
    <property type="term" value="F:protein folding chaperone"/>
    <property type="evidence" value="ECO:0007669"/>
    <property type="project" value="TreeGrafter"/>
</dbReference>
<evidence type="ECO:0000256" key="5">
    <source>
        <dbReference type="ARBA" id="ARBA00022618"/>
    </source>
</evidence>
<evidence type="ECO:0000256" key="1">
    <source>
        <dbReference type="ARBA" id="ARBA00000971"/>
    </source>
</evidence>
<reference evidence="18" key="1">
    <citation type="journal article" date="2013" name="Proc. Natl. Acad. Sci. U.S.A.">
        <title>Improving the coverage of the cyanobacterial phylum using diversity-driven genome sequencing.</title>
        <authorList>
            <person name="Shih P.M."/>
            <person name="Wu D."/>
            <person name="Latifi A."/>
            <person name="Axen S.D."/>
            <person name="Fewer D.P."/>
            <person name="Talla E."/>
            <person name="Calteau A."/>
            <person name="Cai F."/>
            <person name="Tandeau de Marsac N."/>
            <person name="Rippka R."/>
            <person name="Herdman M."/>
            <person name="Sivonen K."/>
            <person name="Coursin T."/>
            <person name="Laurent T."/>
            <person name="Goodwin L."/>
            <person name="Nolan M."/>
            <person name="Davenport K.W."/>
            <person name="Han C.S."/>
            <person name="Rubin E.M."/>
            <person name="Eisen J.A."/>
            <person name="Woyke T."/>
            <person name="Gugger M."/>
            <person name="Kerfeld C.A."/>
        </authorList>
    </citation>
    <scope>NUCLEOTIDE SEQUENCE [LARGE SCALE GENOMIC DNA]</scope>
    <source>
        <strain evidence="18">ATCC 29140 / PCC 7202</strain>
    </source>
</reference>
<comment type="subcellular location">
    <subcellularLocation>
        <location evidence="12">Cytoplasm</location>
    </subcellularLocation>
    <text evidence="12">About half TF is bound to the ribosome near the polypeptide exit tunnel while the other half is free in the cytoplasm.</text>
</comment>
<dbReference type="InterPro" id="IPR008880">
    <property type="entry name" value="Trigger_fac_C"/>
</dbReference>
<dbReference type="EC" id="5.2.1.8" evidence="3 12"/>
<keyword evidence="18" id="KW-1185">Reference proteome</keyword>
<dbReference type="InterPro" id="IPR046357">
    <property type="entry name" value="PPIase_dom_sf"/>
</dbReference>
<keyword evidence="12" id="KW-0963">Cytoplasm</keyword>
<comment type="catalytic activity">
    <reaction evidence="1 12 13">
        <text>[protein]-peptidylproline (omega=180) = [protein]-peptidylproline (omega=0)</text>
        <dbReference type="Rhea" id="RHEA:16237"/>
        <dbReference type="Rhea" id="RHEA-COMP:10747"/>
        <dbReference type="Rhea" id="RHEA-COMP:10748"/>
        <dbReference type="ChEBI" id="CHEBI:83833"/>
        <dbReference type="ChEBI" id="CHEBI:83834"/>
        <dbReference type="EC" id="5.2.1.8"/>
    </reaction>
</comment>
<feature type="region of interest" description="Disordered" evidence="15">
    <location>
        <begin position="439"/>
        <end position="459"/>
    </location>
</feature>
<keyword evidence="7 12" id="KW-0143">Chaperone</keyword>
<organism evidence="17 18">
    <name type="scientific">Cyanobacterium stanieri (strain ATCC 29140 / PCC 7202)</name>
    <dbReference type="NCBI Taxonomy" id="292563"/>
    <lineage>
        <taxon>Bacteria</taxon>
        <taxon>Bacillati</taxon>
        <taxon>Cyanobacteriota</taxon>
        <taxon>Cyanophyceae</taxon>
        <taxon>Oscillatoriophycideae</taxon>
        <taxon>Chroococcales</taxon>
        <taxon>Geminocystaceae</taxon>
        <taxon>Cyanobacterium</taxon>
    </lineage>
</organism>
<dbReference type="GO" id="GO:0015031">
    <property type="term" value="P:protein transport"/>
    <property type="evidence" value="ECO:0007669"/>
    <property type="project" value="UniProtKB-UniRule"/>
</dbReference>
<keyword evidence="6 12" id="KW-0697">Rotamase</keyword>
<evidence type="ECO:0000256" key="11">
    <source>
        <dbReference type="ARBA" id="ARBA00029986"/>
    </source>
</evidence>
<dbReference type="Gene3D" id="1.10.3120.10">
    <property type="entry name" value="Trigger factor, C-terminal domain"/>
    <property type="match status" value="1"/>
</dbReference>
<evidence type="ECO:0000256" key="12">
    <source>
        <dbReference type="HAMAP-Rule" id="MF_00303"/>
    </source>
</evidence>
<dbReference type="PANTHER" id="PTHR30560">
    <property type="entry name" value="TRIGGER FACTOR CHAPERONE AND PEPTIDYL-PROLYL CIS/TRANS ISOMERASE"/>
    <property type="match status" value="1"/>
</dbReference>
<dbReference type="PATRIC" id="fig|292563.3.peg.2976"/>
<dbReference type="FunFam" id="3.10.50.40:FF:000001">
    <property type="entry name" value="Trigger factor"/>
    <property type="match status" value="1"/>
</dbReference>
<keyword evidence="9 12" id="KW-0131">Cell cycle</keyword>
<dbReference type="AlphaFoldDB" id="K9YPJ9"/>
<dbReference type="NCBIfam" id="TIGR00115">
    <property type="entry name" value="tig"/>
    <property type="match status" value="1"/>
</dbReference>
<dbReference type="Pfam" id="PF05698">
    <property type="entry name" value="Trigger_C"/>
    <property type="match status" value="1"/>
</dbReference>
<evidence type="ECO:0000256" key="9">
    <source>
        <dbReference type="ARBA" id="ARBA00023306"/>
    </source>
</evidence>
<evidence type="ECO:0000256" key="13">
    <source>
        <dbReference type="PROSITE-ProRule" id="PRU00277"/>
    </source>
</evidence>
<evidence type="ECO:0000313" key="18">
    <source>
        <dbReference type="Proteomes" id="UP000010483"/>
    </source>
</evidence>
<name>K9YPJ9_CYASC</name>
<dbReference type="Gene3D" id="3.10.50.40">
    <property type="match status" value="1"/>
</dbReference>
<dbReference type="SUPFAM" id="SSF109998">
    <property type="entry name" value="Triger factor/SurA peptide-binding domain-like"/>
    <property type="match status" value="1"/>
</dbReference>
<gene>
    <name evidence="12" type="primary">tig</name>
    <name evidence="17" type="ordered locus">Cyast_2854</name>
</gene>
<evidence type="ECO:0000256" key="8">
    <source>
        <dbReference type="ARBA" id="ARBA00023235"/>
    </source>
</evidence>
<dbReference type="STRING" id="292563.Cyast_2854"/>
<evidence type="ECO:0000256" key="3">
    <source>
        <dbReference type="ARBA" id="ARBA00013194"/>
    </source>
</evidence>
<evidence type="ECO:0000256" key="15">
    <source>
        <dbReference type="SAM" id="MobiDB-lite"/>
    </source>
</evidence>
<evidence type="ECO:0000256" key="4">
    <source>
        <dbReference type="ARBA" id="ARBA00016902"/>
    </source>
</evidence>
<dbReference type="GO" id="GO:0043335">
    <property type="term" value="P:protein unfolding"/>
    <property type="evidence" value="ECO:0007669"/>
    <property type="project" value="TreeGrafter"/>
</dbReference>
<dbReference type="GO" id="GO:0051083">
    <property type="term" value="P:'de novo' cotranslational protein folding"/>
    <property type="evidence" value="ECO:0007669"/>
    <property type="project" value="TreeGrafter"/>
</dbReference>
<dbReference type="EMBL" id="CP003940">
    <property type="protein sequence ID" value="AFZ48794.1"/>
    <property type="molecule type" value="Genomic_DNA"/>
</dbReference>